<name>Q2GQZ1_CHAGB</name>
<evidence type="ECO:0000313" key="10">
    <source>
        <dbReference type="Proteomes" id="UP000001056"/>
    </source>
</evidence>
<feature type="domain" description="USP" evidence="8">
    <location>
        <begin position="634"/>
        <end position="1227"/>
    </location>
</feature>
<comment type="catalytic activity">
    <reaction evidence="1">
        <text>Thiol-dependent hydrolysis of ester, thioester, amide, peptide and isopeptide bonds formed by the C-terminal Gly of ubiquitin (a 76-residue protein attached to proteins as an intracellular targeting signal).</text>
        <dbReference type="EC" id="3.4.19.12"/>
    </reaction>
</comment>
<reference evidence="10" key="1">
    <citation type="journal article" date="2015" name="Genome Announc.">
        <title>Draft genome sequence of the cellulolytic fungus Chaetomium globosum.</title>
        <authorList>
            <person name="Cuomo C.A."/>
            <person name="Untereiner W.A."/>
            <person name="Ma L.-J."/>
            <person name="Grabherr M."/>
            <person name="Birren B.W."/>
        </authorList>
    </citation>
    <scope>NUCLEOTIDE SEQUENCE [LARGE SCALE GENOMIC DNA]</scope>
    <source>
        <strain evidence="10">ATCC 6205 / CBS 148.51 / DSM 1962 / NBRC 6347 / NRRL 1970</strain>
    </source>
</reference>
<evidence type="ECO:0000256" key="5">
    <source>
        <dbReference type="ARBA" id="ARBA00022801"/>
    </source>
</evidence>
<dbReference type="MEROPS" id="C19.A56"/>
<dbReference type="GO" id="GO:0070628">
    <property type="term" value="F:proteasome binding"/>
    <property type="evidence" value="ECO:0007669"/>
    <property type="project" value="TreeGrafter"/>
</dbReference>
<feature type="region of interest" description="Disordered" evidence="7">
    <location>
        <begin position="1020"/>
        <end position="1045"/>
    </location>
</feature>
<dbReference type="GO" id="GO:0016579">
    <property type="term" value="P:protein deubiquitination"/>
    <property type="evidence" value="ECO:0007669"/>
    <property type="project" value="InterPro"/>
</dbReference>
<dbReference type="GO" id="GO:0061136">
    <property type="term" value="P:regulation of proteasomal protein catabolic process"/>
    <property type="evidence" value="ECO:0007669"/>
    <property type="project" value="TreeGrafter"/>
</dbReference>
<keyword evidence="10" id="KW-1185">Reference proteome</keyword>
<dbReference type="InterPro" id="IPR028889">
    <property type="entry name" value="USP"/>
</dbReference>
<dbReference type="InterPro" id="IPR001394">
    <property type="entry name" value="Peptidase_C19_UCH"/>
</dbReference>
<feature type="region of interest" description="Disordered" evidence="7">
    <location>
        <begin position="36"/>
        <end position="61"/>
    </location>
</feature>
<dbReference type="InterPro" id="IPR044635">
    <property type="entry name" value="UBP14-like"/>
</dbReference>
<dbReference type="HOGENOM" id="CLU_003155_0_1_1"/>
<dbReference type="RefSeq" id="XP_001227540.1">
    <property type="nucleotide sequence ID" value="XM_001227539.1"/>
</dbReference>
<dbReference type="GeneID" id="4396748"/>
<dbReference type="Gene3D" id="3.90.70.10">
    <property type="entry name" value="Cysteine proteinases"/>
    <property type="match status" value="2"/>
</dbReference>
<dbReference type="PROSITE" id="PS50235">
    <property type="entry name" value="USP_3"/>
    <property type="match status" value="1"/>
</dbReference>
<evidence type="ECO:0000259" key="8">
    <source>
        <dbReference type="PROSITE" id="PS50235"/>
    </source>
</evidence>
<dbReference type="Proteomes" id="UP000001056">
    <property type="component" value="Unassembled WGS sequence"/>
</dbReference>
<feature type="region of interest" description="Disordered" evidence="7">
    <location>
        <begin position="741"/>
        <end position="766"/>
    </location>
</feature>
<evidence type="ECO:0000256" key="7">
    <source>
        <dbReference type="SAM" id="MobiDB-lite"/>
    </source>
</evidence>
<gene>
    <name evidence="9" type="ORF">CHGG_09613</name>
</gene>
<accession>Q2GQZ1</accession>
<dbReference type="OMA" id="MDIGDAY"/>
<evidence type="ECO:0000256" key="3">
    <source>
        <dbReference type="ARBA" id="ARBA00022670"/>
    </source>
</evidence>
<dbReference type="GO" id="GO:0004843">
    <property type="term" value="F:cysteine-type deubiquitinase activity"/>
    <property type="evidence" value="ECO:0007669"/>
    <property type="project" value="UniProtKB-EC"/>
</dbReference>
<organism evidence="9 10">
    <name type="scientific">Chaetomium globosum (strain ATCC 6205 / CBS 148.51 / DSM 1962 / NBRC 6347 / NRRL 1970)</name>
    <name type="common">Soil fungus</name>
    <dbReference type="NCBI Taxonomy" id="306901"/>
    <lineage>
        <taxon>Eukaryota</taxon>
        <taxon>Fungi</taxon>
        <taxon>Dikarya</taxon>
        <taxon>Ascomycota</taxon>
        <taxon>Pezizomycotina</taxon>
        <taxon>Sordariomycetes</taxon>
        <taxon>Sordariomycetidae</taxon>
        <taxon>Sordariales</taxon>
        <taxon>Chaetomiaceae</taxon>
        <taxon>Chaetomium</taxon>
    </lineage>
</organism>
<dbReference type="InParanoid" id="Q2GQZ1"/>
<keyword evidence="5" id="KW-0378">Hydrolase</keyword>
<dbReference type="EMBL" id="CH408035">
    <property type="protein sequence ID" value="EAQ83209.1"/>
    <property type="molecule type" value="Genomic_DNA"/>
</dbReference>
<dbReference type="PANTHER" id="PTHR43982:SF6">
    <property type="entry name" value="UBIQUITIN CARBOXYL-TERMINAL HYDROLASE 2-RELATED"/>
    <property type="match status" value="1"/>
</dbReference>
<keyword evidence="3" id="KW-0645">Protease</keyword>
<feature type="region of interest" description="Disordered" evidence="7">
    <location>
        <begin position="1066"/>
        <end position="1087"/>
    </location>
</feature>
<dbReference type="PANTHER" id="PTHR43982">
    <property type="entry name" value="UBIQUITIN CARBOXYL-TERMINAL HYDROLASE"/>
    <property type="match status" value="1"/>
</dbReference>
<evidence type="ECO:0000256" key="2">
    <source>
        <dbReference type="ARBA" id="ARBA00012759"/>
    </source>
</evidence>
<dbReference type="Pfam" id="PF13446">
    <property type="entry name" value="RPT"/>
    <property type="match status" value="1"/>
</dbReference>
<evidence type="ECO:0000313" key="9">
    <source>
        <dbReference type="EMBL" id="EAQ83209.1"/>
    </source>
</evidence>
<dbReference type="VEuPathDB" id="FungiDB:CHGG_09613"/>
<feature type="compositionally biased region" description="Basic and acidic residues" evidence="7">
    <location>
        <begin position="1020"/>
        <end position="1029"/>
    </location>
</feature>
<dbReference type="OrthoDB" id="2420415at2759"/>
<dbReference type="STRING" id="306901.Q2GQZ1"/>
<dbReference type="InterPro" id="IPR018200">
    <property type="entry name" value="USP_CS"/>
</dbReference>
<dbReference type="InterPro" id="IPR025305">
    <property type="entry name" value="UCH_repeat_domain"/>
</dbReference>
<dbReference type="EC" id="3.4.19.12" evidence="2"/>
<dbReference type="SUPFAM" id="SSF54001">
    <property type="entry name" value="Cysteine proteinases"/>
    <property type="match status" value="1"/>
</dbReference>
<evidence type="ECO:0000256" key="6">
    <source>
        <dbReference type="ARBA" id="ARBA00022807"/>
    </source>
</evidence>
<proteinExistence type="predicted"/>
<dbReference type="PROSITE" id="PS00973">
    <property type="entry name" value="USP_2"/>
    <property type="match status" value="1"/>
</dbReference>
<keyword evidence="6" id="KW-0788">Thiol protease</keyword>
<evidence type="ECO:0000256" key="1">
    <source>
        <dbReference type="ARBA" id="ARBA00000707"/>
    </source>
</evidence>
<feature type="compositionally biased region" description="Polar residues" evidence="7">
    <location>
        <begin position="1066"/>
        <end position="1078"/>
    </location>
</feature>
<sequence>MSINQVTAQVAGLALEQPPTLADSPSPVVQVTQPRAAGKGEDLDPAVLQDTGTHSSGPGGQLASRLVQDWLAGHLPEGGEGELRTECAALRVFPPRPDGGSDHDLITQPSQSYDAAHDPEGRGRTVLSCMCSCCRHHFVFHIFPPSGEDSEAHLQHHFRVEDATWYAGSESAVFQPSSNEHLRGRFRYACTVCGIAVNLEISVPRLQSSWLKLIMDENRIKESLRVAREQDPARYANLSPEKETHYLTTPLSTLNQYLKNILDDDGTGAHKRISYRNKTFLVQFGRDCDHIFRYLGFKEDHTDDAGESYWLPPRLPPPEGKTPIGSLRAFYDDVRCEVQSVLAGRPPVHGEPVVKPISTAGARDQLERALGCDKSHRCFSTLPVIENEAQHFATLGAPVDADNALIKFAYIRQVESDPEHMPAYLEALGTLAARRSEELQMFVFTHQELLAKRQRETTAVPADGGPAGKAYAHFGLERTCSEDPAYIVGVYRTFRDQSPAQKSDHRLALLEIWNDCGSDEIRIEVFRKNMDLSEACQFLRVEPDWPMDSIAVMAQSVSSDLDLDHLDLLLLALEVISVRKPDNDPNRPAFEGVVAEILSSRHSLLLSTGPGFNGAGPTTSEQRSREAVDAELPVGLVNLRNTCYLNSILQYFYSVNAVRNLALKSDLPALEPTETNLSHILRADSNNQDGNQPELETGRAFVGHEFTRELGALFRDLDATGHSSIPPRQRLANAALLKPEKLRPSDADAPPLPPRAVESSLKEVSDVPTLEVEPFDLASSASSQRTLVDRADAEVSSVVTLDDRATDKEVANADSPAKEAPSDRTASRPPGDKAKMSKVTVEELARELDKPSVGTDQMDVDEVMGNAIDHLRAAFKVSSISGSEAAPDPIKEAFFSTFIDNRKKIGESDWNRTSRSDRWVTAYPAQSGTRDLYDALANSFDLEPLPGDLLSFTTIEQPAPHFHICIQRSDGSGKNANPITIPETLYLDRFMDTSDTQSSLHRGRKRKWDIETRLNEMEDSMAKERRDLSKPALQPAGRPSVSRAQEVELTEEEVDGFLLLGGFNEPIQTQASPEGTTDNDPHSPGFATNQQLKQLMKKYGVEEPQISQVNVKPPPPKSSYDTDIPPPGVTEFWERFVAEEKEGKEHLMAERNRIFVDAHEVVYHLHAVVCHAGATASAGHYWVWIRDFERNVWRKYNDTVVSVHPGEFVFSELNTKGEPYYLAYVRADQVTDLVSIPRRQPLAPPPVPPRPSSAEDFVMAANGSDGVLESIEHCLGAVVNIVGQGTGGETIIFVHQILAGSTG</sequence>
<feature type="compositionally biased region" description="Basic and acidic residues" evidence="7">
    <location>
        <begin position="801"/>
        <end position="837"/>
    </location>
</feature>
<dbReference type="eggNOG" id="KOG1863">
    <property type="taxonomic scope" value="Eukaryota"/>
</dbReference>
<dbReference type="Pfam" id="PF00443">
    <property type="entry name" value="UCH"/>
    <property type="match status" value="1"/>
</dbReference>
<evidence type="ECO:0000256" key="4">
    <source>
        <dbReference type="ARBA" id="ARBA00022786"/>
    </source>
</evidence>
<protein>
    <recommendedName>
        <fullName evidence="2">ubiquitinyl hydrolase 1</fullName>
        <ecNumber evidence="2">3.4.19.12</ecNumber>
    </recommendedName>
</protein>
<dbReference type="CDD" id="cd02666">
    <property type="entry name" value="Peptidase_C19J"/>
    <property type="match status" value="1"/>
</dbReference>
<dbReference type="GO" id="GO:0043161">
    <property type="term" value="P:proteasome-mediated ubiquitin-dependent protein catabolic process"/>
    <property type="evidence" value="ECO:0007669"/>
    <property type="project" value="InterPro"/>
</dbReference>
<keyword evidence="4" id="KW-0833">Ubl conjugation pathway</keyword>
<feature type="region of interest" description="Disordered" evidence="7">
    <location>
        <begin position="778"/>
        <end position="837"/>
    </location>
</feature>
<dbReference type="InterPro" id="IPR038765">
    <property type="entry name" value="Papain-like_cys_pep_sf"/>
</dbReference>